<organism evidence="2">
    <name type="scientific">Physcomitrium patens</name>
    <name type="common">Spreading-leaved earth moss</name>
    <name type="synonym">Physcomitrella patens</name>
    <dbReference type="NCBI Taxonomy" id="3218"/>
    <lineage>
        <taxon>Eukaryota</taxon>
        <taxon>Viridiplantae</taxon>
        <taxon>Streptophyta</taxon>
        <taxon>Embryophyta</taxon>
        <taxon>Bryophyta</taxon>
        <taxon>Bryophytina</taxon>
        <taxon>Bryopsida</taxon>
        <taxon>Funariidae</taxon>
        <taxon>Funariales</taxon>
        <taxon>Funariaceae</taxon>
        <taxon>Physcomitrium</taxon>
    </lineage>
</organism>
<keyword evidence="4" id="KW-1185">Reference proteome</keyword>
<dbReference type="AlphaFoldDB" id="A0A2K1L7M2"/>
<dbReference type="InterPro" id="IPR006721">
    <property type="entry name" value="ATP_synth_F1_esu_mt"/>
</dbReference>
<dbReference type="STRING" id="3218.A0A2K1L7M2"/>
<dbReference type="EnsemblPlants" id="Pp3c1_10140V3.1">
    <property type="protein sequence ID" value="Pp3c1_10140V3.1"/>
    <property type="gene ID" value="Pp3c1_10140"/>
</dbReference>
<proteinExistence type="inferred from homology"/>
<dbReference type="EMBL" id="ABEU02000001">
    <property type="protein sequence ID" value="PNR62045.1"/>
    <property type="molecule type" value="Genomic_DNA"/>
</dbReference>
<sequence>MATQQAEKAAVAAVQTGSAYWRAAGMTYIWFACRCAVVVRSCLKEPFKSQALSREKVHYRFGKYNDGKQGKSGEFRSPRAVMFTFGLLGILCNSNTRTSRISRSRAMYPNREINVEVSTASGPRSPSRDGL</sequence>
<evidence type="ECO:0000313" key="3">
    <source>
        <dbReference type="EnsemblPlants" id="Pp3c1_10140V3.1"/>
    </source>
</evidence>
<name>A0A2K1L7M2_PHYPA</name>
<dbReference type="Gene3D" id="1.10.1620.20">
    <property type="entry name" value="ATP synthase, F1 complex, epsilon subunit superfamily, mitochondrial"/>
    <property type="match status" value="1"/>
</dbReference>
<dbReference type="Proteomes" id="UP000006727">
    <property type="component" value="Chromosome 1"/>
</dbReference>
<dbReference type="GO" id="GO:0045259">
    <property type="term" value="C:proton-transporting ATP synthase complex"/>
    <property type="evidence" value="ECO:0007669"/>
    <property type="project" value="InterPro"/>
</dbReference>
<dbReference type="InParanoid" id="A0A2K1L7M2"/>
<reference evidence="2 4" key="1">
    <citation type="journal article" date="2008" name="Science">
        <title>The Physcomitrella genome reveals evolutionary insights into the conquest of land by plants.</title>
        <authorList>
            <person name="Rensing S."/>
            <person name="Lang D."/>
            <person name="Zimmer A."/>
            <person name="Terry A."/>
            <person name="Salamov A."/>
            <person name="Shapiro H."/>
            <person name="Nishiyama T."/>
            <person name="Perroud P.-F."/>
            <person name="Lindquist E."/>
            <person name="Kamisugi Y."/>
            <person name="Tanahashi T."/>
            <person name="Sakakibara K."/>
            <person name="Fujita T."/>
            <person name="Oishi K."/>
            <person name="Shin-I T."/>
            <person name="Kuroki Y."/>
            <person name="Toyoda A."/>
            <person name="Suzuki Y."/>
            <person name="Hashimoto A."/>
            <person name="Yamaguchi K."/>
            <person name="Sugano A."/>
            <person name="Kohara Y."/>
            <person name="Fujiyama A."/>
            <person name="Anterola A."/>
            <person name="Aoki S."/>
            <person name="Ashton N."/>
            <person name="Barbazuk W.B."/>
            <person name="Barker E."/>
            <person name="Bennetzen J."/>
            <person name="Bezanilla M."/>
            <person name="Blankenship R."/>
            <person name="Cho S.H."/>
            <person name="Dutcher S."/>
            <person name="Estelle M."/>
            <person name="Fawcett J.A."/>
            <person name="Gundlach H."/>
            <person name="Hanada K."/>
            <person name="Heyl A."/>
            <person name="Hicks K.A."/>
            <person name="Hugh J."/>
            <person name="Lohr M."/>
            <person name="Mayer K."/>
            <person name="Melkozernov A."/>
            <person name="Murata T."/>
            <person name="Nelson D."/>
            <person name="Pils B."/>
            <person name="Prigge M."/>
            <person name="Reiss B."/>
            <person name="Renner T."/>
            <person name="Rombauts S."/>
            <person name="Rushton P."/>
            <person name="Sanderfoot A."/>
            <person name="Schween G."/>
            <person name="Shiu S.-H."/>
            <person name="Stueber K."/>
            <person name="Theodoulou F.L."/>
            <person name="Tu H."/>
            <person name="Van de Peer Y."/>
            <person name="Verrier P.J."/>
            <person name="Waters E."/>
            <person name="Wood A."/>
            <person name="Yang L."/>
            <person name="Cove D."/>
            <person name="Cuming A."/>
            <person name="Hasebe M."/>
            <person name="Lucas S."/>
            <person name="Mishler D.B."/>
            <person name="Reski R."/>
            <person name="Grigoriev I."/>
            <person name="Quatrano R.S."/>
            <person name="Boore J.L."/>
        </authorList>
    </citation>
    <scope>NUCLEOTIDE SEQUENCE [LARGE SCALE GENOMIC DNA]</scope>
    <source>
        <strain evidence="3 4">cv. Gransden 2004</strain>
    </source>
</reference>
<dbReference type="Pfam" id="PF04627">
    <property type="entry name" value="ATP-synt_Eps"/>
    <property type="match status" value="1"/>
</dbReference>
<reference evidence="2 4" key="2">
    <citation type="journal article" date="2018" name="Plant J.">
        <title>The Physcomitrella patens chromosome-scale assembly reveals moss genome structure and evolution.</title>
        <authorList>
            <person name="Lang D."/>
            <person name="Ullrich K.K."/>
            <person name="Murat F."/>
            <person name="Fuchs J."/>
            <person name="Jenkins J."/>
            <person name="Haas F.B."/>
            <person name="Piednoel M."/>
            <person name="Gundlach H."/>
            <person name="Van Bel M."/>
            <person name="Meyberg R."/>
            <person name="Vives C."/>
            <person name="Morata J."/>
            <person name="Symeonidi A."/>
            <person name="Hiss M."/>
            <person name="Muchero W."/>
            <person name="Kamisugi Y."/>
            <person name="Saleh O."/>
            <person name="Blanc G."/>
            <person name="Decker E.L."/>
            <person name="van Gessel N."/>
            <person name="Grimwood J."/>
            <person name="Hayes R.D."/>
            <person name="Graham S.W."/>
            <person name="Gunter L.E."/>
            <person name="McDaniel S.F."/>
            <person name="Hoernstein S.N.W."/>
            <person name="Larsson A."/>
            <person name="Li F.W."/>
            <person name="Perroud P.F."/>
            <person name="Phillips J."/>
            <person name="Ranjan P."/>
            <person name="Rokshar D.S."/>
            <person name="Rothfels C.J."/>
            <person name="Schneider L."/>
            <person name="Shu S."/>
            <person name="Stevenson D.W."/>
            <person name="Thummler F."/>
            <person name="Tillich M."/>
            <person name="Villarreal Aguilar J.C."/>
            <person name="Widiez T."/>
            <person name="Wong G.K."/>
            <person name="Wymore A."/>
            <person name="Zhang Y."/>
            <person name="Zimmer A.D."/>
            <person name="Quatrano R.S."/>
            <person name="Mayer K.F.X."/>
            <person name="Goodstein D."/>
            <person name="Casacuberta J.M."/>
            <person name="Vandepoele K."/>
            <person name="Reski R."/>
            <person name="Cuming A.C."/>
            <person name="Tuskan G.A."/>
            <person name="Maumus F."/>
            <person name="Salse J."/>
            <person name="Schmutz J."/>
            <person name="Rensing S.A."/>
        </authorList>
    </citation>
    <scope>NUCLEOTIDE SEQUENCE [LARGE SCALE GENOMIC DNA]</scope>
    <source>
        <strain evidence="3 4">cv. Gransden 2004</strain>
    </source>
</reference>
<dbReference type="PANTHER" id="PTHR12448">
    <property type="entry name" value="ATP SYNTHASE EPSILON CHAIN, MITOCHONDRIAL"/>
    <property type="match status" value="1"/>
</dbReference>
<dbReference type="GO" id="GO:0005743">
    <property type="term" value="C:mitochondrial inner membrane"/>
    <property type="evidence" value="ECO:0000318"/>
    <property type="project" value="GO_Central"/>
</dbReference>
<evidence type="ECO:0000256" key="1">
    <source>
        <dbReference type="ARBA" id="ARBA00009502"/>
    </source>
</evidence>
<dbReference type="SUPFAM" id="SSF48690">
    <property type="entry name" value="Epsilon subunit of mitochondrial F1F0-ATP synthase"/>
    <property type="match status" value="1"/>
</dbReference>
<comment type="similarity">
    <text evidence="1">Belongs to the eukaryotic ATPase epsilon family.</text>
</comment>
<dbReference type="CDD" id="cd12153">
    <property type="entry name" value="F1-ATPase_epsilon"/>
    <property type="match status" value="1"/>
</dbReference>
<dbReference type="GO" id="GO:0042776">
    <property type="term" value="P:proton motive force-driven mitochondrial ATP synthesis"/>
    <property type="evidence" value="ECO:0000318"/>
    <property type="project" value="GO_Central"/>
</dbReference>
<evidence type="ECO:0000313" key="4">
    <source>
        <dbReference type="Proteomes" id="UP000006727"/>
    </source>
</evidence>
<evidence type="ECO:0000313" key="2">
    <source>
        <dbReference type="EMBL" id="PNR62045.1"/>
    </source>
</evidence>
<gene>
    <name evidence="2" type="ORF">PHYPA_000469</name>
</gene>
<dbReference type="Gramene" id="Pp3c1_10140V3.1">
    <property type="protein sequence ID" value="Pp3c1_10140V3.1"/>
    <property type="gene ID" value="Pp3c1_10140"/>
</dbReference>
<dbReference type="InterPro" id="IPR036742">
    <property type="entry name" value="ATP_synth_F1_esu_sf_mt"/>
</dbReference>
<protein>
    <submittedName>
        <fullName evidence="2 3">Uncharacterized protein</fullName>
    </submittedName>
</protein>
<dbReference type="PANTHER" id="PTHR12448:SF0">
    <property type="entry name" value="ATP SYNTHASE SUBUNIT EPSILON, MITOCHONDRIAL"/>
    <property type="match status" value="1"/>
</dbReference>
<reference evidence="3" key="3">
    <citation type="submission" date="2020-12" db="UniProtKB">
        <authorList>
            <consortium name="EnsemblPlants"/>
        </authorList>
    </citation>
    <scope>IDENTIFICATION</scope>
</reference>
<accession>A0A2K1L7M2</accession>
<dbReference type="PaxDb" id="3218-PP1S139_14V6.1"/>
<dbReference type="GO" id="GO:0046933">
    <property type="term" value="F:proton-transporting ATP synthase activity, rotational mechanism"/>
    <property type="evidence" value="ECO:0007669"/>
    <property type="project" value="InterPro"/>
</dbReference>